<accession>A0AAE0Z3V1</accession>
<gene>
    <name evidence="1" type="ORF">RRG08_037209</name>
</gene>
<name>A0AAE0Z3V1_9GAST</name>
<protein>
    <submittedName>
        <fullName evidence="1">Uncharacterized protein</fullName>
    </submittedName>
</protein>
<dbReference type="EMBL" id="JAWDGP010004759">
    <property type="protein sequence ID" value="KAK3762115.1"/>
    <property type="molecule type" value="Genomic_DNA"/>
</dbReference>
<comment type="caution">
    <text evidence="1">The sequence shown here is derived from an EMBL/GenBank/DDBJ whole genome shotgun (WGS) entry which is preliminary data.</text>
</comment>
<keyword evidence="2" id="KW-1185">Reference proteome</keyword>
<evidence type="ECO:0000313" key="1">
    <source>
        <dbReference type="EMBL" id="KAK3762115.1"/>
    </source>
</evidence>
<evidence type="ECO:0000313" key="2">
    <source>
        <dbReference type="Proteomes" id="UP001283361"/>
    </source>
</evidence>
<reference evidence="1" key="1">
    <citation type="journal article" date="2023" name="G3 (Bethesda)">
        <title>A reference genome for the long-term kleptoplast-retaining sea slug Elysia crispata morphotype clarki.</title>
        <authorList>
            <person name="Eastman K.E."/>
            <person name="Pendleton A.L."/>
            <person name="Shaikh M.A."/>
            <person name="Suttiyut T."/>
            <person name="Ogas R."/>
            <person name="Tomko P."/>
            <person name="Gavelis G."/>
            <person name="Widhalm J.R."/>
            <person name="Wisecaver J.H."/>
        </authorList>
    </citation>
    <scope>NUCLEOTIDE SEQUENCE</scope>
    <source>
        <strain evidence="1">ECLA1</strain>
    </source>
</reference>
<dbReference type="AlphaFoldDB" id="A0AAE0Z3V1"/>
<organism evidence="1 2">
    <name type="scientific">Elysia crispata</name>
    <name type="common">lettuce slug</name>
    <dbReference type="NCBI Taxonomy" id="231223"/>
    <lineage>
        <taxon>Eukaryota</taxon>
        <taxon>Metazoa</taxon>
        <taxon>Spiralia</taxon>
        <taxon>Lophotrochozoa</taxon>
        <taxon>Mollusca</taxon>
        <taxon>Gastropoda</taxon>
        <taxon>Heterobranchia</taxon>
        <taxon>Euthyneura</taxon>
        <taxon>Panpulmonata</taxon>
        <taxon>Sacoglossa</taxon>
        <taxon>Placobranchoidea</taxon>
        <taxon>Plakobranchidae</taxon>
        <taxon>Elysia</taxon>
    </lineage>
</organism>
<proteinExistence type="predicted"/>
<dbReference type="Proteomes" id="UP001283361">
    <property type="component" value="Unassembled WGS sequence"/>
</dbReference>
<sequence length="102" mass="11218">MLIIGASNSARFLRSSLRASKRENQYCSDWQAPCRPNNLVGCSWIELESLACYITSPLWSVYNDDETACAGDHSAVSSWQPCLKSTAAVKKSVICVPVILPH</sequence>